<evidence type="ECO:0000256" key="4">
    <source>
        <dbReference type="SAM" id="Phobius"/>
    </source>
</evidence>
<keyword evidence="4" id="KW-0472">Membrane</keyword>
<evidence type="ECO:0000313" key="5">
    <source>
        <dbReference type="EMBL" id="GMI11827.1"/>
    </source>
</evidence>
<comment type="caution">
    <text evidence="5">The sequence shown here is derived from an EMBL/GenBank/DDBJ whole genome shotgun (WGS) entry which is preliminary data.</text>
</comment>
<keyword evidence="6" id="KW-1185">Reference proteome</keyword>
<feature type="transmembrane region" description="Helical" evidence="4">
    <location>
        <begin position="251"/>
        <end position="272"/>
    </location>
</feature>
<comment type="similarity">
    <text evidence="1">Belongs to the GrpE family.</text>
</comment>
<dbReference type="EMBL" id="BRXZ01000447">
    <property type="protein sequence ID" value="GMI11827.1"/>
    <property type="molecule type" value="Genomic_DNA"/>
</dbReference>
<gene>
    <name evidence="5" type="ORF">TrRE_jg4264</name>
</gene>
<keyword evidence="4" id="KW-1133">Transmembrane helix</keyword>
<accession>A0A9W7FGC2</accession>
<keyword evidence="4" id="KW-0812">Transmembrane</keyword>
<feature type="transmembrane region" description="Helical" evidence="4">
    <location>
        <begin position="514"/>
        <end position="535"/>
    </location>
</feature>
<dbReference type="GO" id="GO:0042803">
    <property type="term" value="F:protein homodimerization activity"/>
    <property type="evidence" value="ECO:0007669"/>
    <property type="project" value="InterPro"/>
</dbReference>
<sequence>MKASSIRDDAKGYSKDAYVRLAAEADNFKKNRAKTGKQSESMHIASTIKKFLPIQTSLNEISKNLSSSPSPDALRVASGYSSLSSSLSGCFKSLGMSTYHAVVGETFDGGRHEEEGEREAWGGEGEESGKGSRRVVTQEGKNNKVGLEATRATFGMEPDEIMNKVLLHKRLITKGSLPQVQHIIERLLFNIWGIGWLPRINARFTPLRHKNESDNLRQISFRMCFVWDMLGTLLLKGPAIATMAFHGFEPIFVKTATVGLLLCLIATIGTVVRESSWFCKAQRITETHCYLCVHRLHFWKIDTALGESMTAYKFVEDLAVRASDNELLLAVLRKPSLFDNINKDERKSSVLERENTNKDRMDEKYSANILGTEILPLLAAASVAGLFVVGWFLEGGSNLPDPAMQTAAYVQVVLASISLLIYFILIAKAFVAEAVIDFWRHQRLILFFLNTIGAMSDTDMSRFGYKLSTVPSRMSSNERSKVSLRVATDLNAVFACYDFLVEYLRLRNTFHNGFVAFLIIIDVSAALVFLISTLYQDRFAVGVLAQVMLFAFAAVCSMAMVVIAVPLTRTSWMVQDVFLNFLLDHQLFLQSELSAPSNSLVFSPPEGEGIRREFEKQIILCRAKIKKMEAKSEHIKILGADATTATLAKLLAVVGGSLVSGLMRQATNV</sequence>
<feature type="region of interest" description="Disordered" evidence="3">
    <location>
        <begin position="109"/>
        <end position="135"/>
    </location>
</feature>
<feature type="transmembrane region" description="Helical" evidence="4">
    <location>
        <begin position="374"/>
        <end position="393"/>
    </location>
</feature>
<dbReference type="SUPFAM" id="SSF58014">
    <property type="entry name" value="Coiled-coil domain of nucleotide exchange factor GrpE"/>
    <property type="match status" value="1"/>
</dbReference>
<feature type="transmembrane region" description="Helical" evidence="4">
    <location>
        <begin position="225"/>
        <end position="245"/>
    </location>
</feature>
<organism evidence="5 6">
    <name type="scientific">Triparma retinervis</name>
    <dbReference type="NCBI Taxonomy" id="2557542"/>
    <lineage>
        <taxon>Eukaryota</taxon>
        <taxon>Sar</taxon>
        <taxon>Stramenopiles</taxon>
        <taxon>Ochrophyta</taxon>
        <taxon>Bolidophyceae</taxon>
        <taxon>Parmales</taxon>
        <taxon>Triparmaceae</taxon>
        <taxon>Triparma</taxon>
    </lineage>
</organism>
<evidence type="ECO:0000256" key="2">
    <source>
        <dbReference type="ARBA" id="ARBA00023186"/>
    </source>
</evidence>
<dbReference type="GO" id="GO:0006457">
    <property type="term" value="P:protein folding"/>
    <property type="evidence" value="ECO:0007669"/>
    <property type="project" value="InterPro"/>
</dbReference>
<dbReference type="InterPro" id="IPR013805">
    <property type="entry name" value="GrpE_CC"/>
</dbReference>
<dbReference type="AlphaFoldDB" id="A0A9W7FGC2"/>
<dbReference type="OrthoDB" id="10592802at2759"/>
<name>A0A9W7FGC2_9STRA</name>
<feature type="transmembrane region" description="Helical" evidence="4">
    <location>
        <begin position="541"/>
        <end position="565"/>
    </location>
</feature>
<evidence type="ECO:0000313" key="6">
    <source>
        <dbReference type="Proteomes" id="UP001165082"/>
    </source>
</evidence>
<keyword evidence="2" id="KW-0143">Chaperone</keyword>
<proteinExistence type="inferred from homology"/>
<dbReference type="GO" id="GO:0051087">
    <property type="term" value="F:protein-folding chaperone binding"/>
    <property type="evidence" value="ECO:0007669"/>
    <property type="project" value="InterPro"/>
</dbReference>
<dbReference type="GO" id="GO:0000774">
    <property type="term" value="F:adenyl-nucleotide exchange factor activity"/>
    <property type="evidence" value="ECO:0007669"/>
    <property type="project" value="InterPro"/>
</dbReference>
<feature type="transmembrane region" description="Helical" evidence="4">
    <location>
        <begin position="413"/>
        <end position="436"/>
    </location>
</feature>
<reference evidence="5" key="1">
    <citation type="submission" date="2022-07" db="EMBL/GenBank/DDBJ databases">
        <title>Genome analysis of Parmales, a sister group of diatoms, reveals the evolutionary specialization of diatoms from phago-mixotrophs to photoautotrophs.</title>
        <authorList>
            <person name="Ban H."/>
            <person name="Sato S."/>
            <person name="Yoshikawa S."/>
            <person name="Kazumasa Y."/>
            <person name="Nakamura Y."/>
            <person name="Ichinomiya M."/>
            <person name="Saitoh K."/>
            <person name="Sato N."/>
            <person name="Blanc-Mathieu R."/>
            <person name="Endo H."/>
            <person name="Kuwata A."/>
            <person name="Ogata H."/>
        </authorList>
    </citation>
    <scope>NUCLEOTIDE SEQUENCE</scope>
</reference>
<feature type="compositionally biased region" description="Basic and acidic residues" evidence="3">
    <location>
        <begin position="109"/>
        <end position="121"/>
    </location>
</feature>
<protein>
    <submittedName>
        <fullName evidence="5">Uncharacterized protein</fullName>
    </submittedName>
</protein>
<evidence type="ECO:0000256" key="3">
    <source>
        <dbReference type="SAM" id="MobiDB-lite"/>
    </source>
</evidence>
<dbReference type="Pfam" id="PF01025">
    <property type="entry name" value="GrpE"/>
    <property type="match status" value="1"/>
</dbReference>
<dbReference type="InterPro" id="IPR000740">
    <property type="entry name" value="GrpE"/>
</dbReference>
<dbReference type="Proteomes" id="UP001165082">
    <property type="component" value="Unassembled WGS sequence"/>
</dbReference>
<evidence type="ECO:0000256" key="1">
    <source>
        <dbReference type="ARBA" id="ARBA00009054"/>
    </source>
</evidence>